<protein>
    <recommendedName>
        <fullName evidence="1">DUF6570 domain-containing protein</fullName>
    </recommendedName>
</protein>
<accession>A0AAD5V1H1</accession>
<dbReference type="EMBL" id="JANAWD010000228">
    <property type="protein sequence ID" value="KAJ3483437.1"/>
    <property type="molecule type" value="Genomic_DNA"/>
</dbReference>
<dbReference type="Proteomes" id="UP001212997">
    <property type="component" value="Unassembled WGS sequence"/>
</dbReference>
<proteinExistence type="predicted"/>
<feature type="domain" description="DUF6570" evidence="1">
    <location>
        <begin position="1"/>
        <end position="75"/>
    </location>
</feature>
<sequence length="174" mass="19432">MFAQPVAQLQKVLPPLASDIKACLAVVFIGPAPPTVEDYYRTQFVVRKQYVVEALLWLKLNHNGYADTELDFTRLEQYRVDEPAGVYSYSPGSGKERGENIAVHHDDNEDGTEYGMCPFTVQGLTSDMLPGADTASTIAELLLHLKQEKEVLAIGRSNQPESIYHNPKLFPDHI</sequence>
<reference evidence="2" key="1">
    <citation type="submission" date="2022-07" db="EMBL/GenBank/DDBJ databases">
        <title>Genome Sequence of Physisporinus lineatus.</title>
        <authorList>
            <person name="Buettner E."/>
        </authorList>
    </citation>
    <scope>NUCLEOTIDE SEQUENCE</scope>
    <source>
        <strain evidence="2">VT162</strain>
    </source>
</reference>
<dbReference type="AlphaFoldDB" id="A0AAD5V1H1"/>
<evidence type="ECO:0000259" key="1">
    <source>
        <dbReference type="Pfam" id="PF20209"/>
    </source>
</evidence>
<dbReference type="Pfam" id="PF20209">
    <property type="entry name" value="DUF6570"/>
    <property type="match status" value="1"/>
</dbReference>
<gene>
    <name evidence="2" type="ORF">NLI96_g6313</name>
</gene>
<organism evidence="2 3">
    <name type="scientific">Meripilus lineatus</name>
    <dbReference type="NCBI Taxonomy" id="2056292"/>
    <lineage>
        <taxon>Eukaryota</taxon>
        <taxon>Fungi</taxon>
        <taxon>Dikarya</taxon>
        <taxon>Basidiomycota</taxon>
        <taxon>Agaricomycotina</taxon>
        <taxon>Agaricomycetes</taxon>
        <taxon>Polyporales</taxon>
        <taxon>Meripilaceae</taxon>
        <taxon>Meripilus</taxon>
    </lineage>
</organism>
<name>A0AAD5V1H1_9APHY</name>
<dbReference type="InterPro" id="IPR046700">
    <property type="entry name" value="DUF6570"/>
</dbReference>
<keyword evidence="3" id="KW-1185">Reference proteome</keyword>
<comment type="caution">
    <text evidence="2">The sequence shown here is derived from an EMBL/GenBank/DDBJ whole genome shotgun (WGS) entry which is preliminary data.</text>
</comment>
<evidence type="ECO:0000313" key="3">
    <source>
        <dbReference type="Proteomes" id="UP001212997"/>
    </source>
</evidence>
<evidence type="ECO:0000313" key="2">
    <source>
        <dbReference type="EMBL" id="KAJ3483437.1"/>
    </source>
</evidence>